<dbReference type="AlphaFoldDB" id="A0A935PVV2"/>
<evidence type="ECO:0000313" key="2">
    <source>
        <dbReference type="Proteomes" id="UP000697998"/>
    </source>
</evidence>
<proteinExistence type="predicted"/>
<name>A0A935PVV2_9PROT</name>
<organism evidence="1 2">
    <name type="scientific">Candidatus Accumulibacter proximus</name>
    <dbReference type="NCBI Taxonomy" id="2954385"/>
    <lineage>
        <taxon>Bacteria</taxon>
        <taxon>Pseudomonadati</taxon>
        <taxon>Pseudomonadota</taxon>
        <taxon>Betaproteobacteria</taxon>
        <taxon>Candidatus Accumulibacter</taxon>
    </lineage>
</organism>
<comment type="caution">
    <text evidence="1">The sequence shown here is derived from an EMBL/GenBank/DDBJ whole genome shotgun (WGS) entry which is preliminary data.</text>
</comment>
<protein>
    <submittedName>
        <fullName evidence="1">Uncharacterized protein</fullName>
    </submittedName>
</protein>
<accession>A0A935PVV2</accession>
<evidence type="ECO:0000313" key="1">
    <source>
        <dbReference type="EMBL" id="MBK7674298.1"/>
    </source>
</evidence>
<gene>
    <name evidence="1" type="ORF">IPJ27_05760</name>
</gene>
<reference evidence="1 2" key="1">
    <citation type="submission" date="2020-10" db="EMBL/GenBank/DDBJ databases">
        <title>Connecting structure to function with the recovery of over 1000 high-quality activated sludge metagenome-assembled genomes encoding full-length rRNA genes using long-read sequencing.</title>
        <authorList>
            <person name="Singleton C.M."/>
            <person name="Petriglieri F."/>
            <person name="Kristensen J.M."/>
            <person name="Kirkegaard R.H."/>
            <person name="Michaelsen T.Y."/>
            <person name="Andersen M.H."/>
            <person name="Karst S.M."/>
            <person name="Dueholm M.S."/>
            <person name="Nielsen P.H."/>
            <person name="Albertsen M."/>
        </authorList>
    </citation>
    <scope>NUCLEOTIDE SEQUENCE [LARGE SCALE GENOMIC DNA]</scope>
    <source>
        <strain evidence="1">EsbW_18-Q3-R4-48_BATAC.285</strain>
    </source>
</reference>
<dbReference type="Proteomes" id="UP000697998">
    <property type="component" value="Unassembled WGS sequence"/>
</dbReference>
<dbReference type="EMBL" id="JADJMH010000003">
    <property type="protein sequence ID" value="MBK7674298.1"/>
    <property type="molecule type" value="Genomic_DNA"/>
</dbReference>
<sequence length="178" mass="19315">MSEREPLSQARRSANVGGPAVSLVSQFDAWLAAHSDRLPFPLRQLERTGDYATYRLVGITDHLSVFVGNDSLSVVVDWQGQCWDMLLSLDAVGAAVEGGYRCQLCCEDHSEAALFPTLDSLWEDHLFLPLANWIDEALCSATHLCIESTPTLSATWANLATLDGELGEGAGVALPLRV</sequence>